<dbReference type="GO" id="GO:0015031">
    <property type="term" value="P:protein transport"/>
    <property type="evidence" value="ECO:0007669"/>
    <property type="project" value="UniProtKB-KW"/>
</dbReference>
<evidence type="ECO:0000256" key="8">
    <source>
        <dbReference type="ARBA" id="ARBA00023242"/>
    </source>
</evidence>
<sequence>MSFHLKSEKPITKAHDMDISDFESLKVSTLEKASRISAMMDRISISPQAVSSKNDSKLENIENEQNSCNIKTPQKTNNNSKQNTISTSNGIHFSINKILLESEKQRKEEVRKKIQCRIIHMEENGRVIQEQMANSRSLMARERERRTEEKLANILAEVERIAEQEEIKRRHEQQLQAQRAQEQKEKLEREVEEYRKRMKEKEELTKIVMVHRGQFTTKYCDIVTLSKNCKDKHAFDVILMANSARIKELIQQIEALDEKIKSGELIPSDVNVIESLVHHIDDILTIFRTEIEKIDAQYEAELARKAQAANEVQSVVESENIAVGDTVPSQHLGKNKAEENNENKDQNSSVITNQEVAVTTINEPVTSVSVPKSEEITADSKYKEGIEQHLRDKYDRLHNLLIGKSSPNVMQHPQGVIFCKDHLAKKIVSQGETLVSSKPEMAFPVAMIVVALWNEHPDFGELFLAHLHEACPFTIPIFLSQQEGQSNEDYYKSLGCKYSEDGTVEKQDKFLKRMSGLMRLYASITITAQRRGIAKVHPYGLQHAWRWLAAVLNTEPRTDMCDLCATLILDMLEVAGNVLWIAYPTQFHKLLMLLSEQYYPRMRNITNGGGGPLMRLEGFLNNALTNGTIRPADGMLPPNFL</sequence>
<dbReference type="InterPro" id="IPR038506">
    <property type="entry name" value="GLE1-like_sf"/>
</dbReference>
<evidence type="ECO:0000256" key="12">
    <source>
        <dbReference type="ARBA" id="ARBA00030897"/>
    </source>
</evidence>
<dbReference type="EMBL" id="GL439316">
    <property type="protein sequence ID" value="EFN67450.1"/>
    <property type="molecule type" value="Genomic_DNA"/>
</dbReference>
<evidence type="ECO:0000256" key="6">
    <source>
        <dbReference type="ARBA" id="ARBA00023010"/>
    </source>
</evidence>
<dbReference type="OMA" id="AYMYKES"/>
<dbReference type="Gene3D" id="1.25.40.510">
    <property type="entry name" value="GLE1-like"/>
    <property type="match status" value="1"/>
</dbReference>
<keyword evidence="4" id="KW-0509">mRNA transport</keyword>
<dbReference type="OrthoDB" id="420884at2759"/>
<dbReference type="Pfam" id="PF07817">
    <property type="entry name" value="GLE1"/>
    <property type="match status" value="1"/>
</dbReference>
<accession>E2AGJ3</accession>
<protein>
    <recommendedName>
        <fullName evidence="10">mRNA export factor GLE1</fullName>
    </recommendedName>
    <alternativeName>
        <fullName evidence="12">GLE1 RNA export mediator</fullName>
    </alternativeName>
    <alternativeName>
        <fullName evidence="11">Nucleoporin GLE1</fullName>
    </alternativeName>
</protein>
<dbReference type="STRING" id="104421.E2AGJ3"/>
<evidence type="ECO:0000256" key="14">
    <source>
        <dbReference type="SAM" id="MobiDB-lite"/>
    </source>
</evidence>
<organism evidence="16">
    <name type="scientific">Camponotus floridanus</name>
    <name type="common">Florida carpenter ant</name>
    <dbReference type="NCBI Taxonomy" id="104421"/>
    <lineage>
        <taxon>Eukaryota</taxon>
        <taxon>Metazoa</taxon>
        <taxon>Ecdysozoa</taxon>
        <taxon>Arthropoda</taxon>
        <taxon>Hexapoda</taxon>
        <taxon>Insecta</taxon>
        <taxon>Pterygota</taxon>
        <taxon>Neoptera</taxon>
        <taxon>Endopterygota</taxon>
        <taxon>Hymenoptera</taxon>
        <taxon>Apocrita</taxon>
        <taxon>Aculeata</taxon>
        <taxon>Formicoidea</taxon>
        <taxon>Formicidae</taxon>
        <taxon>Formicinae</taxon>
        <taxon>Camponotus</taxon>
    </lineage>
</organism>
<feature type="coiled-coil region" evidence="13">
    <location>
        <begin position="144"/>
        <end position="204"/>
    </location>
</feature>
<dbReference type="AlphaFoldDB" id="E2AGJ3"/>
<keyword evidence="13" id="KW-0175">Coiled coil</keyword>
<evidence type="ECO:0000256" key="11">
    <source>
        <dbReference type="ARBA" id="ARBA00029983"/>
    </source>
</evidence>
<keyword evidence="16" id="KW-1185">Reference proteome</keyword>
<dbReference type="GO" id="GO:0016973">
    <property type="term" value="P:poly(A)+ mRNA export from nucleus"/>
    <property type="evidence" value="ECO:0007669"/>
    <property type="project" value="InterPro"/>
</dbReference>
<dbReference type="GO" id="GO:0005737">
    <property type="term" value="C:cytoplasm"/>
    <property type="evidence" value="ECO:0007669"/>
    <property type="project" value="TreeGrafter"/>
</dbReference>
<evidence type="ECO:0000313" key="15">
    <source>
        <dbReference type="EMBL" id="EFN67450.1"/>
    </source>
</evidence>
<evidence type="ECO:0000256" key="5">
    <source>
        <dbReference type="ARBA" id="ARBA00022927"/>
    </source>
</evidence>
<dbReference type="PANTHER" id="PTHR12960:SF0">
    <property type="entry name" value="MRNA EXPORT FACTOR GLE1"/>
    <property type="match status" value="1"/>
</dbReference>
<reference evidence="15 16" key="1">
    <citation type="journal article" date="2010" name="Science">
        <title>Genomic comparison of the ants Camponotus floridanus and Harpegnathos saltator.</title>
        <authorList>
            <person name="Bonasio R."/>
            <person name="Zhang G."/>
            <person name="Ye C."/>
            <person name="Mutti N.S."/>
            <person name="Fang X."/>
            <person name="Qin N."/>
            <person name="Donahue G."/>
            <person name="Yang P."/>
            <person name="Li Q."/>
            <person name="Li C."/>
            <person name="Zhang P."/>
            <person name="Huang Z."/>
            <person name="Berger S.L."/>
            <person name="Reinberg D."/>
            <person name="Wang J."/>
            <person name="Liebig J."/>
        </authorList>
    </citation>
    <scope>NUCLEOTIDE SEQUENCE [LARGE SCALE GENOMIC DNA]</scope>
    <source>
        <strain evidence="16">C129</strain>
    </source>
</reference>
<comment type="similarity">
    <text evidence="2">Belongs to the GLE1 family.</text>
</comment>
<keyword evidence="5" id="KW-0653">Protein transport</keyword>
<evidence type="ECO:0000256" key="1">
    <source>
        <dbReference type="ARBA" id="ARBA00004567"/>
    </source>
</evidence>
<evidence type="ECO:0000256" key="4">
    <source>
        <dbReference type="ARBA" id="ARBA00022816"/>
    </source>
</evidence>
<dbReference type="Proteomes" id="UP000000311">
    <property type="component" value="Unassembled WGS sequence"/>
</dbReference>
<comment type="subcellular location">
    <subcellularLocation>
        <location evidence="1">Nucleus</location>
        <location evidence="1">Nuclear pore complex</location>
    </subcellularLocation>
</comment>
<dbReference type="PANTHER" id="PTHR12960">
    <property type="entry name" value="GLE-1-RELATED"/>
    <property type="match status" value="1"/>
</dbReference>
<dbReference type="GO" id="GO:0005543">
    <property type="term" value="F:phospholipid binding"/>
    <property type="evidence" value="ECO:0007669"/>
    <property type="project" value="TreeGrafter"/>
</dbReference>
<dbReference type="GO" id="GO:0031369">
    <property type="term" value="F:translation initiation factor binding"/>
    <property type="evidence" value="ECO:0007669"/>
    <property type="project" value="TreeGrafter"/>
</dbReference>
<dbReference type="GO" id="GO:0044614">
    <property type="term" value="C:nuclear pore cytoplasmic filaments"/>
    <property type="evidence" value="ECO:0007669"/>
    <property type="project" value="TreeGrafter"/>
</dbReference>
<evidence type="ECO:0000256" key="13">
    <source>
        <dbReference type="SAM" id="Coils"/>
    </source>
</evidence>
<evidence type="ECO:0000313" key="16">
    <source>
        <dbReference type="Proteomes" id="UP000000311"/>
    </source>
</evidence>
<evidence type="ECO:0000256" key="3">
    <source>
        <dbReference type="ARBA" id="ARBA00022448"/>
    </source>
</evidence>
<feature type="region of interest" description="Disordered" evidence="14">
    <location>
        <begin position="324"/>
        <end position="348"/>
    </location>
</feature>
<dbReference type="InParanoid" id="E2AGJ3"/>
<gene>
    <name evidence="15" type="ORF">EAG_01780</name>
</gene>
<evidence type="ECO:0000256" key="2">
    <source>
        <dbReference type="ARBA" id="ARBA00011056"/>
    </source>
</evidence>
<proteinExistence type="inferred from homology"/>
<feature type="compositionally biased region" description="Basic and acidic residues" evidence="14">
    <location>
        <begin position="335"/>
        <end position="345"/>
    </location>
</feature>
<comment type="function">
    <text evidence="9">Required for the export of mRNAs containing poly(A) tails from the nucleus into the cytoplasm. May be involved in the terminal step of the mRNA transport through the nuclear pore complex (NPC).</text>
</comment>
<evidence type="ECO:0000256" key="7">
    <source>
        <dbReference type="ARBA" id="ARBA00023132"/>
    </source>
</evidence>
<keyword evidence="8" id="KW-0539">Nucleus</keyword>
<dbReference type="InterPro" id="IPR012476">
    <property type="entry name" value="GLE1"/>
</dbReference>
<feature type="region of interest" description="Disordered" evidence="14">
    <location>
        <begin position="65"/>
        <end position="87"/>
    </location>
</feature>
<evidence type="ECO:0000256" key="10">
    <source>
        <dbReference type="ARBA" id="ARBA00026227"/>
    </source>
</evidence>
<dbReference type="GO" id="GO:0000822">
    <property type="term" value="F:inositol hexakisphosphate binding"/>
    <property type="evidence" value="ECO:0007669"/>
    <property type="project" value="TreeGrafter"/>
</dbReference>
<keyword evidence="6" id="KW-0811">Translocation</keyword>
<keyword evidence="3" id="KW-0813">Transport</keyword>
<name>E2AGJ3_CAMFO</name>
<keyword evidence="7" id="KW-0906">Nuclear pore complex</keyword>
<evidence type="ECO:0000256" key="9">
    <source>
        <dbReference type="ARBA" id="ARBA00024680"/>
    </source>
</evidence>
<feature type="coiled-coil region" evidence="13">
    <location>
        <begin position="239"/>
        <end position="266"/>
    </location>
</feature>